<keyword evidence="6" id="KW-1185">Reference proteome</keyword>
<comment type="cofactor">
    <cofactor evidence="1">
        <name>pyridoxal 5'-phosphate</name>
        <dbReference type="ChEBI" id="CHEBI:597326"/>
    </cofactor>
</comment>
<name>A0ABY7M4Z2_9CHLR</name>
<dbReference type="PANTHER" id="PTHR48078">
    <property type="entry name" value="THREONINE DEHYDRATASE, MITOCHONDRIAL-RELATED"/>
    <property type="match status" value="1"/>
</dbReference>
<reference evidence="5 6" key="1">
    <citation type="journal article" date="2023" name="ISME J.">
        <title>Thermophilic Dehalococcoidia with unusual traits shed light on an unexpected past.</title>
        <authorList>
            <person name="Palmer M."/>
            <person name="Covington J.K."/>
            <person name="Zhou E.M."/>
            <person name="Thomas S.C."/>
            <person name="Habib N."/>
            <person name="Seymour C.O."/>
            <person name="Lai D."/>
            <person name="Johnston J."/>
            <person name="Hashimi A."/>
            <person name="Jiao J.Y."/>
            <person name="Muok A.R."/>
            <person name="Liu L."/>
            <person name="Xian W.D."/>
            <person name="Zhi X.Y."/>
            <person name="Li M.M."/>
            <person name="Silva L.P."/>
            <person name="Bowen B.P."/>
            <person name="Louie K."/>
            <person name="Briegel A."/>
            <person name="Pett-Ridge J."/>
            <person name="Weber P.K."/>
            <person name="Tocheva E.I."/>
            <person name="Woyke T."/>
            <person name="Northen T.R."/>
            <person name="Mayali X."/>
            <person name="Li W.J."/>
            <person name="Hedlund B.P."/>
        </authorList>
    </citation>
    <scope>NUCLEOTIDE SEQUENCE [LARGE SCALE GENOMIC DNA]</scope>
    <source>
        <strain evidence="5 6">YIM 72310</strain>
    </source>
</reference>
<dbReference type="Proteomes" id="UP001212803">
    <property type="component" value="Chromosome"/>
</dbReference>
<evidence type="ECO:0000313" key="6">
    <source>
        <dbReference type="Proteomes" id="UP001212803"/>
    </source>
</evidence>
<dbReference type="Pfam" id="PF00291">
    <property type="entry name" value="PALP"/>
    <property type="match status" value="1"/>
</dbReference>
<feature type="domain" description="Tryptophan synthase beta chain-like PALP" evidence="4">
    <location>
        <begin position="17"/>
        <end position="134"/>
    </location>
</feature>
<dbReference type="EMBL" id="CP115149">
    <property type="protein sequence ID" value="WBL35594.1"/>
    <property type="molecule type" value="Genomic_DNA"/>
</dbReference>
<evidence type="ECO:0000259" key="4">
    <source>
        <dbReference type="Pfam" id="PF00291"/>
    </source>
</evidence>
<dbReference type="PANTHER" id="PTHR48078:SF6">
    <property type="entry name" value="L-THREONINE DEHYDRATASE CATABOLIC TDCB"/>
    <property type="match status" value="1"/>
</dbReference>
<protein>
    <submittedName>
        <fullName evidence="5">Pyridoxal-phosphate dependent enzyme</fullName>
    </submittedName>
</protein>
<evidence type="ECO:0000256" key="3">
    <source>
        <dbReference type="ARBA" id="ARBA00023239"/>
    </source>
</evidence>
<dbReference type="InterPro" id="IPR050147">
    <property type="entry name" value="Ser/Thr_Dehydratase"/>
</dbReference>
<dbReference type="SUPFAM" id="SSF53686">
    <property type="entry name" value="Tryptophan synthase beta subunit-like PLP-dependent enzymes"/>
    <property type="match status" value="1"/>
</dbReference>
<keyword evidence="3" id="KW-0456">Lyase</keyword>
<evidence type="ECO:0000256" key="1">
    <source>
        <dbReference type="ARBA" id="ARBA00001933"/>
    </source>
</evidence>
<keyword evidence="2" id="KW-0663">Pyridoxal phosphate</keyword>
<evidence type="ECO:0000256" key="2">
    <source>
        <dbReference type="ARBA" id="ARBA00022898"/>
    </source>
</evidence>
<evidence type="ECO:0000313" key="5">
    <source>
        <dbReference type="EMBL" id="WBL35594.1"/>
    </source>
</evidence>
<sequence>MKIRKGLQELWKTGLIDEPKTRMSGAQAAGCSPVATAWQEGSMNFRPQRPNTIAKSLAIGNPADGYYSLVQLQETGGACGSVTDDEIVAGMKLLAETEGIFAETAGGVTVASLKQLAAQGRIHPDELTVAFITGAGFKTVEAVAEALNPPLEIDATMESFEAAYNARVAQGVA</sequence>
<dbReference type="Gene3D" id="3.40.50.1100">
    <property type="match status" value="1"/>
</dbReference>
<dbReference type="InterPro" id="IPR001926">
    <property type="entry name" value="TrpB-like_PALP"/>
</dbReference>
<gene>
    <name evidence="5" type="ORF">O0235_12550</name>
</gene>
<proteinExistence type="predicted"/>
<organism evidence="5 6">
    <name type="scientific">Tepidiforma flava</name>
    <dbReference type="NCBI Taxonomy" id="3004094"/>
    <lineage>
        <taxon>Bacteria</taxon>
        <taxon>Bacillati</taxon>
        <taxon>Chloroflexota</taxon>
        <taxon>Tepidiformia</taxon>
        <taxon>Tepidiformales</taxon>
        <taxon>Tepidiformaceae</taxon>
        <taxon>Tepidiforma</taxon>
    </lineage>
</organism>
<dbReference type="InterPro" id="IPR036052">
    <property type="entry name" value="TrpB-like_PALP_sf"/>
</dbReference>
<accession>A0ABY7M4Z2</accession>